<evidence type="ECO:0000256" key="1">
    <source>
        <dbReference type="SAM" id="MobiDB-lite"/>
    </source>
</evidence>
<dbReference type="Proteomes" id="UP000485058">
    <property type="component" value="Unassembled WGS sequence"/>
</dbReference>
<evidence type="ECO:0000313" key="3">
    <source>
        <dbReference type="EMBL" id="GFH06540.1"/>
    </source>
</evidence>
<dbReference type="AlphaFoldDB" id="A0A699Y8P2"/>
<dbReference type="EMBL" id="BLLF01000043">
    <property type="protein sequence ID" value="GFH06540.1"/>
    <property type="molecule type" value="Genomic_DNA"/>
</dbReference>
<name>A0A699Y8P2_HAELA</name>
<feature type="chain" id="PRO_5025468164" evidence="2">
    <location>
        <begin position="17"/>
        <end position="185"/>
    </location>
</feature>
<sequence length="185" mass="18524">MLAALALPQLAVAVNGLVSPAAASGVKGLRKSGGIVSAGKKAGTSVGPAQPSEPDVRQPTGPLPFTSDNASAAADEAVLRWLQASTPSLTLPDPPPAPTPASVAAAAELGAEVGPVTRDSVLGLRLQARDVAKVVQDAVTHLAWHPAADRLLLAAGEKSGQVALWKVDDTPLPGGPEGFDGVLTF</sequence>
<evidence type="ECO:0000313" key="4">
    <source>
        <dbReference type="Proteomes" id="UP000485058"/>
    </source>
</evidence>
<reference evidence="3 4" key="1">
    <citation type="submission" date="2020-02" db="EMBL/GenBank/DDBJ databases">
        <title>Draft genome sequence of Haematococcus lacustris strain NIES-144.</title>
        <authorList>
            <person name="Morimoto D."/>
            <person name="Nakagawa S."/>
            <person name="Yoshida T."/>
            <person name="Sawayama S."/>
        </authorList>
    </citation>
    <scope>NUCLEOTIDE SEQUENCE [LARGE SCALE GENOMIC DNA]</scope>
    <source>
        <strain evidence="3 4">NIES-144</strain>
    </source>
</reference>
<feature type="signal peptide" evidence="2">
    <location>
        <begin position="1"/>
        <end position="16"/>
    </location>
</feature>
<keyword evidence="4" id="KW-1185">Reference proteome</keyword>
<dbReference type="Gene3D" id="2.130.10.10">
    <property type="entry name" value="YVTN repeat-like/Quinoprotein amine dehydrogenase"/>
    <property type="match status" value="1"/>
</dbReference>
<protein>
    <submittedName>
        <fullName evidence="3">WD_REPEATS_REGION domain-containing protein</fullName>
    </submittedName>
</protein>
<proteinExistence type="predicted"/>
<feature type="region of interest" description="Disordered" evidence="1">
    <location>
        <begin position="37"/>
        <end position="62"/>
    </location>
</feature>
<comment type="caution">
    <text evidence="3">The sequence shown here is derived from an EMBL/GenBank/DDBJ whole genome shotgun (WGS) entry which is preliminary data.</text>
</comment>
<keyword evidence="2" id="KW-0732">Signal</keyword>
<feature type="non-terminal residue" evidence="3">
    <location>
        <position position="185"/>
    </location>
</feature>
<evidence type="ECO:0000256" key="2">
    <source>
        <dbReference type="SAM" id="SignalP"/>
    </source>
</evidence>
<accession>A0A699Y8P2</accession>
<dbReference type="InterPro" id="IPR015943">
    <property type="entry name" value="WD40/YVTN_repeat-like_dom_sf"/>
</dbReference>
<organism evidence="3 4">
    <name type="scientific">Haematococcus lacustris</name>
    <name type="common">Green alga</name>
    <name type="synonym">Haematococcus pluvialis</name>
    <dbReference type="NCBI Taxonomy" id="44745"/>
    <lineage>
        <taxon>Eukaryota</taxon>
        <taxon>Viridiplantae</taxon>
        <taxon>Chlorophyta</taxon>
        <taxon>core chlorophytes</taxon>
        <taxon>Chlorophyceae</taxon>
        <taxon>CS clade</taxon>
        <taxon>Chlamydomonadales</taxon>
        <taxon>Haematococcaceae</taxon>
        <taxon>Haematococcus</taxon>
    </lineage>
</organism>
<gene>
    <name evidence="3" type="ORF">HaLaN_01188</name>
</gene>